<proteinExistence type="inferred from homology"/>
<evidence type="ECO:0000313" key="7">
    <source>
        <dbReference type="EMBL" id="OLN96539.1"/>
    </source>
</evidence>
<dbReference type="GO" id="GO:0005634">
    <property type="term" value="C:nucleus"/>
    <property type="evidence" value="ECO:0007669"/>
    <property type="project" value="TreeGrafter"/>
</dbReference>
<evidence type="ECO:0000256" key="3">
    <source>
        <dbReference type="ARBA" id="ARBA00022679"/>
    </source>
</evidence>
<name>A0A1Q8S520_9PEZI</name>
<dbReference type="GO" id="GO:0003886">
    <property type="term" value="F:DNA (cytosine-5-)-methyltransferase activity"/>
    <property type="evidence" value="ECO:0007669"/>
    <property type="project" value="UniProtKB-EC"/>
</dbReference>
<dbReference type="Gene3D" id="3.40.50.150">
    <property type="entry name" value="Vaccinia Virus protein VP39"/>
    <property type="match status" value="1"/>
</dbReference>
<organism evidence="7 8">
    <name type="scientific">Colletotrichum chlorophyti</name>
    <dbReference type="NCBI Taxonomy" id="708187"/>
    <lineage>
        <taxon>Eukaryota</taxon>
        <taxon>Fungi</taxon>
        <taxon>Dikarya</taxon>
        <taxon>Ascomycota</taxon>
        <taxon>Pezizomycotina</taxon>
        <taxon>Sordariomycetes</taxon>
        <taxon>Hypocreomycetidae</taxon>
        <taxon>Glomerellales</taxon>
        <taxon>Glomerellaceae</taxon>
        <taxon>Colletotrichum</taxon>
    </lineage>
</organism>
<evidence type="ECO:0000256" key="6">
    <source>
        <dbReference type="SAM" id="MobiDB-lite"/>
    </source>
</evidence>
<dbReference type="PANTHER" id="PTHR10629">
    <property type="entry name" value="CYTOSINE-SPECIFIC METHYLTRANSFERASE"/>
    <property type="match status" value="1"/>
</dbReference>
<dbReference type="GO" id="GO:0044027">
    <property type="term" value="P:negative regulation of gene expression via chromosomal CpG island methylation"/>
    <property type="evidence" value="ECO:0007669"/>
    <property type="project" value="TreeGrafter"/>
</dbReference>
<feature type="active site" evidence="5">
    <location>
        <position position="390"/>
    </location>
</feature>
<dbReference type="PROSITE" id="PS51679">
    <property type="entry name" value="SAM_MT_C5"/>
    <property type="match status" value="1"/>
</dbReference>
<dbReference type="AlphaFoldDB" id="A0A1Q8S520"/>
<evidence type="ECO:0000256" key="5">
    <source>
        <dbReference type="PROSITE-ProRule" id="PRU01016"/>
    </source>
</evidence>
<comment type="similarity">
    <text evidence="5">Belongs to the class I-like SAM-binding methyltransferase superfamily. C5-methyltransferase family.</text>
</comment>
<dbReference type="Pfam" id="PF00145">
    <property type="entry name" value="DNA_methylase"/>
    <property type="match status" value="2"/>
</dbReference>
<sequence length="720" mass="82172">MNFSNGRNGTDPNRPINLETYDEPVRTRFDQEVAEIQWRILNYRTQAPNAIRAESNDVDEEEEDNAATRELDDVIDLTVDDEPVFLHSRRRSRPQPQPILLEVRHQRVPGARDFSIKVNFLYELDPEEPYVTRSGLEVHFIFVTAITEILETHEIRVKGLPYSRSRTLMAKLPRKLNEVFAIYELEEDDDQPPEQQAMVTVSPRALIKYRTLHLTNESYPRHRYDPRVFTRTSTVEKDGPLVCRWKYFIHYQDAQKKKAGKAHHWSLERVRADEVKRPDFRISEDTLRTEWRGEVNRGGSHIPEARELAAGDKQRYTVFDSFCGAGGFSRGAERAGLHVKYAIDHWDRACDTHRLNFPRTQLFQMSVDQFMQEHRDSNMDTDILHLSPPCQTWSPAHTIAGANDEANIAALFACRSLVEKMRPRIFTLEQTFGIMKPCHAPFFSSLIGGFTEFGYSVTWKIVHLQTWGLPQVRKRLILIGACPGEKLPPFPTATHSEIGVGGMRKFVTIRQALSKINNNSTFHDPEAEKKNTLPSGSVVSDPDQILRRCITCSGGQNMHWDNTRAYTIREFASLQGFPVWHQFAEAPKSALKKQIGNAFPACVVRHLCEHLKNWLLEVDGLTAPGHLRNSIGGRELVFVSEGGRSATAALARPNIFPSVERVVDNSVMIHEDDQIDIQFKEDPDEEMIDYIRSRSVTMSLGGTPEPYQSGGSEDSPMIID</sequence>
<keyword evidence="4 5" id="KW-0949">S-adenosyl-L-methionine</keyword>
<dbReference type="GO" id="GO:0032259">
    <property type="term" value="P:methylation"/>
    <property type="evidence" value="ECO:0007669"/>
    <property type="project" value="UniProtKB-KW"/>
</dbReference>
<dbReference type="InterPro" id="IPR029063">
    <property type="entry name" value="SAM-dependent_MTases_sf"/>
</dbReference>
<evidence type="ECO:0000256" key="2">
    <source>
        <dbReference type="ARBA" id="ARBA00022603"/>
    </source>
</evidence>
<dbReference type="InterPro" id="IPR001525">
    <property type="entry name" value="C5_MeTfrase"/>
</dbReference>
<feature type="region of interest" description="Disordered" evidence="6">
    <location>
        <begin position="699"/>
        <end position="720"/>
    </location>
</feature>
<evidence type="ECO:0000256" key="1">
    <source>
        <dbReference type="ARBA" id="ARBA00011975"/>
    </source>
</evidence>
<dbReference type="PANTHER" id="PTHR10629:SF52">
    <property type="entry name" value="DNA (CYTOSINE-5)-METHYLTRANSFERASE 1"/>
    <property type="match status" value="1"/>
</dbReference>
<dbReference type="GO" id="GO:0003677">
    <property type="term" value="F:DNA binding"/>
    <property type="evidence" value="ECO:0007669"/>
    <property type="project" value="TreeGrafter"/>
</dbReference>
<dbReference type="Gene3D" id="3.90.120.10">
    <property type="entry name" value="DNA Methylase, subunit A, domain 2"/>
    <property type="match status" value="1"/>
</dbReference>
<dbReference type="SUPFAM" id="SSF53335">
    <property type="entry name" value="S-adenosyl-L-methionine-dependent methyltransferases"/>
    <property type="match status" value="1"/>
</dbReference>
<dbReference type="EC" id="2.1.1.37" evidence="1"/>
<evidence type="ECO:0000256" key="4">
    <source>
        <dbReference type="ARBA" id="ARBA00022691"/>
    </source>
</evidence>
<dbReference type="InterPro" id="IPR050390">
    <property type="entry name" value="C5-Methyltransferase"/>
</dbReference>
<dbReference type="PRINTS" id="PR00105">
    <property type="entry name" value="C5METTRFRASE"/>
</dbReference>
<dbReference type="EMBL" id="MPGH01000017">
    <property type="protein sequence ID" value="OLN96539.1"/>
    <property type="molecule type" value="Genomic_DNA"/>
</dbReference>
<reference evidence="7 8" key="1">
    <citation type="submission" date="2016-11" db="EMBL/GenBank/DDBJ databases">
        <title>Draft Genome Assembly of Colletotrichum chlorophyti a pathogen of herbaceous plants.</title>
        <authorList>
            <person name="Gan P."/>
            <person name="Narusaka M."/>
            <person name="Tsushima A."/>
            <person name="Narusaka Y."/>
            <person name="Takano Y."/>
            <person name="Shirasu K."/>
        </authorList>
    </citation>
    <scope>NUCLEOTIDE SEQUENCE [LARGE SCALE GENOMIC DNA]</scope>
    <source>
        <strain evidence="7 8">NTL11</strain>
    </source>
</reference>
<gene>
    <name evidence="7" type="ORF">CCHL11_00633</name>
</gene>
<keyword evidence="8" id="KW-1185">Reference proteome</keyword>
<accession>A0A1Q8S520</accession>
<keyword evidence="2 5" id="KW-0489">Methyltransferase</keyword>
<evidence type="ECO:0000313" key="8">
    <source>
        <dbReference type="Proteomes" id="UP000186583"/>
    </source>
</evidence>
<dbReference type="Proteomes" id="UP000186583">
    <property type="component" value="Unassembled WGS sequence"/>
</dbReference>
<protein>
    <recommendedName>
        <fullName evidence="1">DNA (cytosine-5-)-methyltransferase</fullName>
        <ecNumber evidence="1">2.1.1.37</ecNumber>
    </recommendedName>
</protein>
<comment type="caution">
    <text evidence="7">The sequence shown here is derived from an EMBL/GenBank/DDBJ whole genome shotgun (WGS) entry which is preliminary data.</text>
</comment>
<dbReference type="OrthoDB" id="414133at2759"/>
<keyword evidence="3 5" id="KW-0808">Transferase</keyword>
<dbReference type="STRING" id="708187.A0A1Q8S520"/>